<gene>
    <name evidence="10" type="ORF">GQ43DRAFT_428151</name>
</gene>
<evidence type="ECO:0000256" key="4">
    <source>
        <dbReference type="ARBA" id="ARBA00022692"/>
    </source>
</evidence>
<feature type="transmembrane region" description="Helical" evidence="8">
    <location>
        <begin position="327"/>
        <end position="348"/>
    </location>
</feature>
<keyword evidence="5 8" id="KW-1133">Transmembrane helix</keyword>
<feature type="transmembrane region" description="Helical" evidence="8">
    <location>
        <begin position="131"/>
        <end position="155"/>
    </location>
</feature>
<dbReference type="NCBIfam" id="TIGR00879">
    <property type="entry name" value="SP"/>
    <property type="match status" value="1"/>
</dbReference>
<keyword evidence="6 8" id="KW-0472">Membrane</keyword>
<dbReference type="SUPFAM" id="SSF103473">
    <property type="entry name" value="MFS general substrate transporter"/>
    <property type="match status" value="1"/>
</dbReference>
<reference evidence="10" key="1">
    <citation type="journal article" date="2020" name="Stud. Mycol.">
        <title>101 Dothideomycetes genomes: a test case for predicting lifestyles and emergence of pathogens.</title>
        <authorList>
            <person name="Haridas S."/>
            <person name="Albert R."/>
            <person name="Binder M."/>
            <person name="Bloem J."/>
            <person name="Labutti K."/>
            <person name="Salamov A."/>
            <person name="Andreopoulos B."/>
            <person name="Baker S."/>
            <person name="Barry K."/>
            <person name="Bills G."/>
            <person name="Bluhm B."/>
            <person name="Cannon C."/>
            <person name="Castanera R."/>
            <person name="Culley D."/>
            <person name="Daum C."/>
            <person name="Ezra D."/>
            <person name="Gonzalez J."/>
            <person name="Henrissat B."/>
            <person name="Kuo A."/>
            <person name="Liang C."/>
            <person name="Lipzen A."/>
            <person name="Lutzoni F."/>
            <person name="Magnuson J."/>
            <person name="Mondo S."/>
            <person name="Nolan M."/>
            <person name="Ohm R."/>
            <person name="Pangilinan J."/>
            <person name="Park H.-J."/>
            <person name="Ramirez L."/>
            <person name="Alfaro M."/>
            <person name="Sun H."/>
            <person name="Tritt A."/>
            <person name="Yoshinaga Y."/>
            <person name="Zwiers L.-H."/>
            <person name="Turgeon B."/>
            <person name="Goodwin S."/>
            <person name="Spatafora J."/>
            <person name="Crous P."/>
            <person name="Grigoriev I."/>
        </authorList>
    </citation>
    <scope>NUCLEOTIDE SEQUENCE</scope>
    <source>
        <strain evidence="10">ATCC 74209</strain>
    </source>
</reference>
<evidence type="ECO:0000256" key="2">
    <source>
        <dbReference type="ARBA" id="ARBA00010992"/>
    </source>
</evidence>
<proteinExistence type="inferred from homology"/>
<sequence>MGGATAIASTNVTPGHFRVAGQEFPHVKWWNLRNLRATYCLLFFVILTSATNGYDGSMVNGLLSLKQFTTYMKNPGGSITGLFSGIMFLGSLLALPVTPYIADGLGRRWGIFIGSLIMIFAVILQSCSVNFSMFIAARFFLGFGVAIAHGAAPLLITELCHPQHRAIFTTIYNTTWYIGSIVAAWLTFGTNHIGNQWSWRIPSIVQALPSILQITCVWFVPESPRWYMFKGKPEQALKVLADVHAEGNANDEVVQLEFEEIKETLAIEKEQETTGWLELFQTPGNRRRLLILISAGLFSQWSGNGLVSYYISGVLTGIGIKDSNTQLIINGVLNIWNMIIATVMCFFVDKIGRRPLFLISTAGMMCCFIVWTICSERYDATHVKANGSAVVAMIFLYYTFYNIAWSGLLVGYTVEILPFAMRAKGMCYMFAMVDVALFFNTYVNPIALKHIGWKYYIVYCVWLAAELIFIFFFYIETKNTPLEEIAKHFDGDAALVGGAMATEKGRIIEQEIHEKDTKEATAHEESVGL</sequence>
<evidence type="ECO:0000256" key="1">
    <source>
        <dbReference type="ARBA" id="ARBA00004141"/>
    </source>
</evidence>
<dbReference type="PANTHER" id="PTHR48022">
    <property type="entry name" value="PLASTIDIC GLUCOSE TRANSPORTER 4"/>
    <property type="match status" value="1"/>
</dbReference>
<dbReference type="PROSITE" id="PS50850">
    <property type="entry name" value="MFS"/>
    <property type="match status" value="1"/>
</dbReference>
<feature type="transmembrane region" description="Helical" evidence="8">
    <location>
        <begin position="109"/>
        <end position="125"/>
    </location>
</feature>
<evidence type="ECO:0000256" key="5">
    <source>
        <dbReference type="ARBA" id="ARBA00022989"/>
    </source>
</evidence>
<dbReference type="InterPro" id="IPR036259">
    <property type="entry name" value="MFS_trans_sf"/>
</dbReference>
<evidence type="ECO:0000256" key="3">
    <source>
        <dbReference type="ARBA" id="ARBA00022448"/>
    </source>
</evidence>
<dbReference type="FunFam" id="1.20.1250.20:FF:000117">
    <property type="entry name" value="MFS hexose transporter"/>
    <property type="match status" value="1"/>
</dbReference>
<feature type="transmembrane region" description="Helical" evidence="8">
    <location>
        <begin position="289"/>
        <end position="311"/>
    </location>
</feature>
<evidence type="ECO:0000256" key="7">
    <source>
        <dbReference type="RuleBase" id="RU003346"/>
    </source>
</evidence>
<dbReference type="OrthoDB" id="6133115at2759"/>
<accession>A0A9P4JU54</accession>
<dbReference type="InterPro" id="IPR050360">
    <property type="entry name" value="MFS_Sugar_Transporters"/>
</dbReference>
<evidence type="ECO:0000259" key="9">
    <source>
        <dbReference type="PROSITE" id="PS50850"/>
    </source>
</evidence>
<keyword evidence="3 7" id="KW-0813">Transport</keyword>
<dbReference type="EMBL" id="ML993857">
    <property type="protein sequence ID" value="KAF2205367.1"/>
    <property type="molecule type" value="Genomic_DNA"/>
</dbReference>
<evidence type="ECO:0000313" key="11">
    <source>
        <dbReference type="Proteomes" id="UP000799536"/>
    </source>
</evidence>
<feature type="transmembrane region" description="Helical" evidence="8">
    <location>
        <begin position="455"/>
        <end position="475"/>
    </location>
</feature>
<feature type="transmembrane region" description="Helical" evidence="8">
    <location>
        <begin position="37"/>
        <end position="54"/>
    </location>
</feature>
<dbReference type="InterPro" id="IPR020846">
    <property type="entry name" value="MFS_dom"/>
</dbReference>
<feature type="transmembrane region" description="Helical" evidence="8">
    <location>
        <begin position="426"/>
        <end position="443"/>
    </location>
</feature>
<protein>
    <submittedName>
        <fullName evidence="10">Hexose transporter protein</fullName>
    </submittedName>
</protein>
<organism evidence="10 11">
    <name type="scientific">Delitschia confertaspora ATCC 74209</name>
    <dbReference type="NCBI Taxonomy" id="1513339"/>
    <lineage>
        <taxon>Eukaryota</taxon>
        <taxon>Fungi</taxon>
        <taxon>Dikarya</taxon>
        <taxon>Ascomycota</taxon>
        <taxon>Pezizomycotina</taxon>
        <taxon>Dothideomycetes</taxon>
        <taxon>Pleosporomycetidae</taxon>
        <taxon>Pleosporales</taxon>
        <taxon>Delitschiaceae</taxon>
        <taxon>Delitschia</taxon>
    </lineage>
</organism>
<dbReference type="PANTHER" id="PTHR48022:SF64">
    <property type="entry name" value="MAJOR FACILITATOR SUPERFAMILY (MFS) PROFILE DOMAIN-CONTAINING PROTEIN"/>
    <property type="match status" value="1"/>
</dbReference>
<feature type="transmembrane region" description="Helical" evidence="8">
    <location>
        <begin position="167"/>
        <end position="188"/>
    </location>
</feature>
<evidence type="ECO:0000256" key="8">
    <source>
        <dbReference type="SAM" id="Phobius"/>
    </source>
</evidence>
<feature type="transmembrane region" description="Helical" evidence="8">
    <location>
        <begin position="74"/>
        <end position="97"/>
    </location>
</feature>
<dbReference type="GO" id="GO:0005351">
    <property type="term" value="F:carbohydrate:proton symporter activity"/>
    <property type="evidence" value="ECO:0007669"/>
    <property type="project" value="TreeGrafter"/>
</dbReference>
<keyword evidence="11" id="KW-1185">Reference proteome</keyword>
<comment type="subcellular location">
    <subcellularLocation>
        <location evidence="1">Membrane</location>
        <topology evidence="1">Multi-pass membrane protein</topology>
    </subcellularLocation>
</comment>
<dbReference type="Pfam" id="PF00083">
    <property type="entry name" value="Sugar_tr"/>
    <property type="match status" value="1"/>
</dbReference>
<dbReference type="AlphaFoldDB" id="A0A9P4JU54"/>
<feature type="transmembrane region" description="Helical" evidence="8">
    <location>
        <begin position="200"/>
        <end position="220"/>
    </location>
</feature>
<comment type="similarity">
    <text evidence="2 7">Belongs to the major facilitator superfamily. Sugar transporter (TC 2.A.1.1) family.</text>
</comment>
<evidence type="ECO:0000256" key="6">
    <source>
        <dbReference type="ARBA" id="ARBA00023136"/>
    </source>
</evidence>
<feature type="transmembrane region" description="Helical" evidence="8">
    <location>
        <begin position="393"/>
        <end position="414"/>
    </location>
</feature>
<evidence type="ECO:0000313" key="10">
    <source>
        <dbReference type="EMBL" id="KAF2205367.1"/>
    </source>
</evidence>
<feature type="transmembrane region" description="Helical" evidence="8">
    <location>
        <begin position="355"/>
        <end position="373"/>
    </location>
</feature>
<dbReference type="Gene3D" id="1.20.1250.20">
    <property type="entry name" value="MFS general substrate transporter like domains"/>
    <property type="match status" value="1"/>
</dbReference>
<dbReference type="InterPro" id="IPR005828">
    <property type="entry name" value="MFS_sugar_transport-like"/>
</dbReference>
<dbReference type="InterPro" id="IPR003663">
    <property type="entry name" value="Sugar/inositol_transpt"/>
</dbReference>
<keyword evidence="4 8" id="KW-0812">Transmembrane</keyword>
<name>A0A9P4JU54_9PLEO</name>
<feature type="domain" description="Major facilitator superfamily (MFS) profile" evidence="9">
    <location>
        <begin position="41"/>
        <end position="478"/>
    </location>
</feature>
<comment type="caution">
    <text evidence="10">The sequence shown here is derived from an EMBL/GenBank/DDBJ whole genome shotgun (WGS) entry which is preliminary data.</text>
</comment>
<dbReference type="GO" id="GO:0016020">
    <property type="term" value="C:membrane"/>
    <property type="evidence" value="ECO:0007669"/>
    <property type="project" value="UniProtKB-SubCell"/>
</dbReference>
<dbReference type="Proteomes" id="UP000799536">
    <property type="component" value="Unassembled WGS sequence"/>
</dbReference>